<feature type="region of interest" description="Disordered" evidence="7">
    <location>
        <begin position="492"/>
        <end position="516"/>
    </location>
</feature>
<dbReference type="CDD" id="cd16029">
    <property type="entry name" value="4-S"/>
    <property type="match status" value="1"/>
</dbReference>
<proteinExistence type="inferred from homology"/>
<dbReference type="PANTHER" id="PTHR10342:SF274">
    <property type="entry name" value="ARYLSULFATASE B"/>
    <property type="match status" value="1"/>
</dbReference>
<dbReference type="InterPro" id="IPR047115">
    <property type="entry name" value="ARSB"/>
</dbReference>
<dbReference type="GO" id="GO:0008484">
    <property type="term" value="F:sulfuric ester hydrolase activity"/>
    <property type="evidence" value="ECO:0007669"/>
    <property type="project" value="InterPro"/>
</dbReference>
<accession>A0AAV4A383</accession>
<dbReference type="SUPFAM" id="SSF53649">
    <property type="entry name" value="Alkaline phosphatase-like"/>
    <property type="match status" value="1"/>
</dbReference>
<dbReference type="PROSITE" id="PS00523">
    <property type="entry name" value="SULFATASE_1"/>
    <property type="match status" value="1"/>
</dbReference>
<comment type="similarity">
    <text evidence="2">Belongs to the sulfatase family.</text>
</comment>
<dbReference type="InterPro" id="IPR017850">
    <property type="entry name" value="Alkaline_phosphatase_core_sf"/>
</dbReference>
<keyword evidence="5" id="KW-0106">Calcium</keyword>
<dbReference type="PANTHER" id="PTHR10342">
    <property type="entry name" value="ARYLSULFATASE"/>
    <property type="match status" value="1"/>
</dbReference>
<keyword evidence="8" id="KW-0732">Signal</keyword>
<keyword evidence="11" id="KW-1185">Reference proteome</keyword>
<dbReference type="PROSITE" id="PS00149">
    <property type="entry name" value="SULFATASE_2"/>
    <property type="match status" value="1"/>
</dbReference>
<reference evidence="10 11" key="1">
    <citation type="journal article" date="2021" name="Elife">
        <title>Chloroplast acquisition without the gene transfer in kleptoplastic sea slugs, Plakobranchus ocellatus.</title>
        <authorList>
            <person name="Maeda T."/>
            <person name="Takahashi S."/>
            <person name="Yoshida T."/>
            <person name="Shimamura S."/>
            <person name="Takaki Y."/>
            <person name="Nagai Y."/>
            <person name="Toyoda A."/>
            <person name="Suzuki Y."/>
            <person name="Arimoto A."/>
            <person name="Ishii H."/>
            <person name="Satoh N."/>
            <person name="Nishiyama T."/>
            <person name="Hasebe M."/>
            <person name="Maruyama T."/>
            <person name="Minagawa J."/>
            <person name="Obokata J."/>
            <person name="Shigenobu S."/>
        </authorList>
    </citation>
    <scope>NUCLEOTIDE SEQUENCE [LARGE SCALE GENOMIC DNA]</scope>
</reference>
<dbReference type="Gene3D" id="3.30.1120.10">
    <property type="match status" value="1"/>
</dbReference>
<dbReference type="InterPro" id="IPR000917">
    <property type="entry name" value="Sulfatase_N"/>
</dbReference>
<dbReference type="GO" id="GO:0046872">
    <property type="term" value="F:metal ion binding"/>
    <property type="evidence" value="ECO:0007669"/>
    <property type="project" value="UniProtKB-KW"/>
</dbReference>
<keyword evidence="6" id="KW-0325">Glycoprotein</keyword>
<evidence type="ECO:0000256" key="2">
    <source>
        <dbReference type="ARBA" id="ARBA00008779"/>
    </source>
</evidence>
<feature type="chain" id="PRO_5043439055" evidence="8">
    <location>
        <begin position="20"/>
        <end position="516"/>
    </location>
</feature>
<gene>
    <name evidence="10" type="ORF">PoB_002829700</name>
</gene>
<dbReference type="AlphaFoldDB" id="A0AAV4A383"/>
<evidence type="ECO:0000313" key="11">
    <source>
        <dbReference type="Proteomes" id="UP000735302"/>
    </source>
</evidence>
<dbReference type="InterPro" id="IPR024607">
    <property type="entry name" value="Sulfatase_CS"/>
</dbReference>
<feature type="signal peptide" evidence="8">
    <location>
        <begin position="1"/>
        <end position="19"/>
    </location>
</feature>
<protein>
    <submittedName>
        <fullName evidence="10">Arylsulfatase j</fullName>
    </submittedName>
</protein>
<evidence type="ECO:0000256" key="5">
    <source>
        <dbReference type="ARBA" id="ARBA00022837"/>
    </source>
</evidence>
<sequence>MNSLEKAIVFLVLLTQAYGAVQRKPNIVVILSDDQGFHDIGYHGSEIATPHLDQLAAAGVKLENYYVQPVCSPTRSQLMTGRYQIHTGLQHRIIRPSQPYGLPLQYPTIADLLHDNGYSTHAIGKWHLGFYKKEYTPLFRGFDTFYGILPGASDHYTYEQCDVFRGKNNMSESLDKVTFCGNTLLDMDQPVIDANGTFSTHLYTKKAIEVVEKAAQLDKPMFMYLSYQVPHSPIQAPEHYYINITNIVNQNRTIYAGMLASMDEGVRNLTDALKQNGLWNNTILIFSSDNGGRPSFGASNWPLRGVKSTLWEGGIRTIGFVTSPLFSPEQSGKSSTELMHVSDWFPTIADMAGATVNSSLDLDGVSQWEMIKEGKPSTRKEILHNIDILSPAQGTRFYNDTFDTRIRAAIRVGNYKLITGDPGDGDWYPIPGITNYIKKAFHSKFDPNAKNLWLFDVAQDPEETTDLSASMPKVVRKLLDKLSKYNATALPPWYPDSDPNSDPPLNGNMWQPWVQS</sequence>
<evidence type="ECO:0000256" key="8">
    <source>
        <dbReference type="SAM" id="SignalP"/>
    </source>
</evidence>
<evidence type="ECO:0000259" key="9">
    <source>
        <dbReference type="Pfam" id="PF00884"/>
    </source>
</evidence>
<keyword evidence="3" id="KW-0479">Metal-binding</keyword>
<evidence type="ECO:0000313" key="10">
    <source>
        <dbReference type="EMBL" id="GFO01792.1"/>
    </source>
</evidence>
<comment type="caution">
    <text evidence="10">The sequence shown here is derived from an EMBL/GenBank/DDBJ whole genome shotgun (WGS) entry which is preliminary data.</text>
</comment>
<dbReference type="Gene3D" id="3.40.720.10">
    <property type="entry name" value="Alkaline Phosphatase, subunit A"/>
    <property type="match status" value="1"/>
</dbReference>
<evidence type="ECO:0000256" key="6">
    <source>
        <dbReference type="ARBA" id="ARBA00023180"/>
    </source>
</evidence>
<evidence type="ECO:0000256" key="1">
    <source>
        <dbReference type="ARBA" id="ARBA00001913"/>
    </source>
</evidence>
<evidence type="ECO:0000256" key="4">
    <source>
        <dbReference type="ARBA" id="ARBA00022801"/>
    </source>
</evidence>
<evidence type="ECO:0000256" key="3">
    <source>
        <dbReference type="ARBA" id="ARBA00022723"/>
    </source>
</evidence>
<evidence type="ECO:0000256" key="7">
    <source>
        <dbReference type="SAM" id="MobiDB-lite"/>
    </source>
</evidence>
<dbReference type="EMBL" id="BLXT01003539">
    <property type="protein sequence ID" value="GFO01792.1"/>
    <property type="molecule type" value="Genomic_DNA"/>
</dbReference>
<organism evidence="10 11">
    <name type="scientific">Plakobranchus ocellatus</name>
    <dbReference type="NCBI Taxonomy" id="259542"/>
    <lineage>
        <taxon>Eukaryota</taxon>
        <taxon>Metazoa</taxon>
        <taxon>Spiralia</taxon>
        <taxon>Lophotrochozoa</taxon>
        <taxon>Mollusca</taxon>
        <taxon>Gastropoda</taxon>
        <taxon>Heterobranchia</taxon>
        <taxon>Euthyneura</taxon>
        <taxon>Panpulmonata</taxon>
        <taxon>Sacoglossa</taxon>
        <taxon>Placobranchoidea</taxon>
        <taxon>Plakobranchidae</taxon>
        <taxon>Plakobranchus</taxon>
    </lineage>
</organism>
<keyword evidence="4" id="KW-0378">Hydrolase</keyword>
<feature type="compositionally biased region" description="Low complexity" evidence="7">
    <location>
        <begin position="495"/>
        <end position="504"/>
    </location>
</feature>
<dbReference type="Pfam" id="PF00884">
    <property type="entry name" value="Sulfatase"/>
    <property type="match status" value="1"/>
</dbReference>
<name>A0AAV4A383_9GAST</name>
<comment type="cofactor">
    <cofactor evidence="1">
        <name>Ca(2+)</name>
        <dbReference type="ChEBI" id="CHEBI:29108"/>
    </cofactor>
</comment>
<feature type="domain" description="Sulfatase N-terminal" evidence="9">
    <location>
        <begin position="25"/>
        <end position="354"/>
    </location>
</feature>
<dbReference type="Proteomes" id="UP000735302">
    <property type="component" value="Unassembled WGS sequence"/>
</dbReference>